<name>A0A9N8MW87_9BURK</name>
<accession>A0A9N8MW87</accession>
<reference evidence="1" key="1">
    <citation type="submission" date="2021-02" db="EMBL/GenBank/DDBJ databases">
        <authorList>
            <person name="Vanwijnsberghe S."/>
        </authorList>
    </citation>
    <scope>NUCLEOTIDE SEQUENCE</scope>
    <source>
        <strain evidence="1">R-70211</strain>
    </source>
</reference>
<comment type="caution">
    <text evidence="1">The sequence shown here is derived from an EMBL/GenBank/DDBJ whole genome shotgun (WGS) entry which is preliminary data.</text>
</comment>
<proteinExistence type="predicted"/>
<evidence type="ECO:0000313" key="1">
    <source>
        <dbReference type="EMBL" id="CAE6912239.1"/>
    </source>
</evidence>
<organism evidence="1 2">
    <name type="scientific">Paraburkholderia domus</name>
    <dbReference type="NCBI Taxonomy" id="2793075"/>
    <lineage>
        <taxon>Bacteria</taxon>
        <taxon>Pseudomonadati</taxon>
        <taxon>Pseudomonadota</taxon>
        <taxon>Betaproteobacteria</taxon>
        <taxon>Burkholderiales</taxon>
        <taxon>Burkholderiaceae</taxon>
        <taxon>Paraburkholderia</taxon>
    </lineage>
</organism>
<dbReference type="AlphaFoldDB" id="A0A9N8MW87"/>
<evidence type="ECO:0000313" key="2">
    <source>
        <dbReference type="Proteomes" id="UP000675121"/>
    </source>
</evidence>
<dbReference type="RefSeq" id="WP_211705225.1">
    <property type="nucleotide sequence ID" value="NZ_CAJNAV010000007.1"/>
</dbReference>
<keyword evidence="2" id="KW-1185">Reference proteome</keyword>
<sequence length="77" mass="8187">MQGVVAGFAGSGGIRVETRDASTAVPSCCLMYWCRMARGKRLKIYSAALLFSGGIKEILAAIGNSTKRGQKKGLFVM</sequence>
<dbReference type="EMBL" id="CAJNAS010000011">
    <property type="protein sequence ID" value="CAE6912239.1"/>
    <property type="molecule type" value="Genomic_DNA"/>
</dbReference>
<dbReference type="Proteomes" id="UP000675121">
    <property type="component" value="Unassembled WGS sequence"/>
</dbReference>
<protein>
    <submittedName>
        <fullName evidence="1">Uncharacterized protein</fullName>
    </submittedName>
</protein>
<gene>
    <name evidence="1" type="ORF">R70211_03978</name>
</gene>